<evidence type="ECO:0000313" key="3">
    <source>
        <dbReference type="Proteomes" id="UP000441336"/>
    </source>
</evidence>
<accession>A0A7K1TIM9</accession>
<dbReference type="Proteomes" id="UP000441336">
    <property type="component" value="Unassembled WGS sequence"/>
</dbReference>
<feature type="transmembrane region" description="Helical" evidence="1">
    <location>
        <begin position="157"/>
        <end position="175"/>
    </location>
</feature>
<protein>
    <recommendedName>
        <fullName evidence="4">DUF4234 domain-containing protein</fullName>
    </recommendedName>
</protein>
<evidence type="ECO:0000256" key="1">
    <source>
        <dbReference type="SAM" id="Phobius"/>
    </source>
</evidence>
<keyword evidence="1" id="KW-0812">Transmembrane</keyword>
<gene>
    <name evidence="2" type="ORF">GO988_17750</name>
</gene>
<reference evidence="2 3" key="1">
    <citation type="submission" date="2019-12" db="EMBL/GenBank/DDBJ databases">
        <title>Hymenobacter sp. HMF4947 Genome sequencing and assembly.</title>
        <authorList>
            <person name="Kang H."/>
            <person name="Cha I."/>
            <person name="Kim H."/>
            <person name="Joh K."/>
        </authorList>
    </citation>
    <scope>NUCLEOTIDE SEQUENCE [LARGE SCALE GENOMIC DNA]</scope>
    <source>
        <strain evidence="2 3">HMF4947</strain>
    </source>
</reference>
<proteinExistence type="predicted"/>
<keyword evidence="3" id="KW-1185">Reference proteome</keyword>
<sequence length="178" mass="20031">MEPTATSIYAFSDTKPATEEVQVLLSLTKFTALCLATGGLYGLWWQYKTWRFFKQRQQSDIWPVARAIFSLFTINELFKNIGRFSGSVGLVPAYNAGNLAVGYIILSLLARLPDPYWLISLFAFTCLLTPYQQFAAALRQSSEYPTREQAGFSLRQVGALIFGTLIWVLAFYSLAQPT</sequence>
<keyword evidence="1" id="KW-1133">Transmembrane helix</keyword>
<comment type="caution">
    <text evidence="2">The sequence shown here is derived from an EMBL/GenBank/DDBJ whole genome shotgun (WGS) entry which is preliminary data.</text>
</comment>
<feature type="transmembrane region" description="Helical" evidence="1">
    <location>
        <begin position="116"/>
        <end position="136"/>
    </location>
</feature>
<keyword evidence="1" id="KW-0472">Membrane</keyword>
<organism evidence="2 3">
    <name type="scientific">Hymenobacter ginkgonis</name>
    <dbReference type="NCBI Taxonomy" id="2682976"/>
    <lineage>
        <taxon>Bacteria</taxon>
        <taxon>Pseudomonadati</taxon>
        <taxon>Bacteroidota</taxon>
        <taxon>Cytophagia</taxon>
        <taxon>Cytophagales</taxon>
        <taxon>Hymenobacteraceae</taxon>
        <taxon>Hymenobacter</taxon>
    </lineage>
</organism>
<dbReference type="RefSeq" id="WP_157567988.1">
    <property type="nucleotide sequence ID" value="NZ_WQKZ01000004.1"/>
</dbReference>
<dbReference type="EMBL" id="WQKZ01000004">
    <property type="protein sequence ID" value="MVN78176.1"/>
    <property type="molecule type" value="Genomic_DNA"/>
</dbReference>
<name>A0A7K1TIM9_9BACT</name>
<feature type="transmembrane region" description="Helical" evidence="1">
    <location>
        <begin position="21"/>
        <end position="41"/>
    </location>
</feature>
<evidence type="ECO:0008006" key="4">
    <source>
        <dbReference type="Google" id="ProtNLM"/>
    </source>
</evidence>
<evidence type="ECO:0000313" key="2">
    <source>
        <dbReference type="EMBL" id="MVN78176.1"/>
    </source>
</evidence>
<dbReference type="AlphaFoldDB" id="A0A7K1TIM9"/>
<feature type="transmembrane region" description="Helical" evidence="1">
    <location>
        <begin position="90"/>
        <end position="110"/>
    </location>
</feature>